<reference evidence="1 2" key="1">
    <citation type="submission" date="2024-03" db="EMBL/GenBank/DDBJ databases">
        <title>Human intestinal bacterial collection.</title>
        <authorList>
            <person name="Pauvert C."/>
            <person name="Hitch T.C.A."/>
            <person name="Clavel T."/>
        </authorList>
    </citation>
    <scope>NUCLEOTIDE SEQUENCE [LARGE SCALE GENOMIC DNA]</scope>
    <source>
        <strain evidence="1 2">CLA-JM-H44</strain>
    </source>
</reference>
<keyword evidence="2" id="KW-1185">Reference proteome</keyword>
<gene>
    <name evidence="1" type="ORF">WMO26_12495</name>
</gene>
<evidence type="ECO:0000313" key="1">
    <source>
        <dbReference type="EMBL" id="MEQ2441648.1"/>
    </source>
</evidence>
<sequence>MRTIIFTIQGEQPLPSTMLAGQAGEHLDTRLSFSLPDEWRGMDEYYLHFFTETGRCYKTRLLHEPVQFSLPQALLTGGNLALLLEGRRGKEIHRTSIAKLLVEECPDILCGETETGDPFEGLVKECSSIDAKPASDRIGR</sequence>
<evidence type="ECO:0000313" key="2">
    <source>
        <dbReference type="Proteomes" id="UP001489509"/>
    </source>
</evidence>
<dbReference type="RefSeq" id="WP_349220863.1">
    <property type="nucleotide sequence ID" value="NZ_JBBMFD010000033.1"/>
</dbReference>
<organism evidence="1 2">
    <name type="scientific">Solibaculum intestinale</name>
    <dbReference type="NCBI Taxonomy" id="3133165"/>
    <lineage>
        <taxon>Bacteria</taxon>
        <taxon>Bacillati</taxon>
        <taxon>Bacillota</taxon>
        <taxon>Clostridia</taxon>
        <taxon>Eubacteriales</taxon>
        <taxon>Oscillospiraceae</taxon>
        <taxon>Solibaculum</taxon>
    </lineage>
</organism>
<name>A0ABV1E2W2_9FIRM</name>
<accession>A0ABV1E2W2</accession>
<proteinExistence type="predicted"/>
<dbReference type="EMBL" id="JBBMFD010000033">
    <property type="protein sequence ID" value="MEQ2441648.1"/>
    <property type="molecule type" value="Genomic_DNA"/>
</dbReference>
<protein>
    <submittedName>
        <fullName evidence="1">Uncharacterized protein</fullName>
    </submittedName>
</protein>
<comment type="caution">
    <text evidence="1">The sequence shown here is derived from an EMBL/GenBank/DDBJ whole genome shotgun (WGS) entry which is preliminary data.</text>
</comment>
<dbReference type="Proteomes" id="UP001489509">
    <property type="component" value="Unassembled WGS sequence"/>
</dbReference>